<evidence type="ECO:0000256" key="1">
    <source>
        <dbReference type="SAM" id="MobiDB-lite"/>
    </source>
</evidence>
<dbReference type="EMBL" id="BK057799">
    <property type="protein sequence ID" value="DAE92347.1"/>
    <property type="molecule type" value="Genomic_DNA"/>
</dbReference>
<dbReference type="Pfam" id="PF09250">
    <property type="entry name" value="Prim-Pol"/>
    <property type="match status" value="1"/>
</dbReference>
<dbReference type="SUPFAM" id="SSF52540">
    <property type="entry name" value="P-loop containing nucleoside triphosphate hydrolases"/>
    <property type="match status" value="1"/>
</dbReference>
<proteinExistence type="predicted"/>
<feature type="domain" description="DNA primase/polymerase bifunctional N-terminal" evidence="2">
    <location>
        <begin position="12"/>
        <end position="173"/>
    </location>
</feature>
<dbReference type="SUPFAM" id="SSF56747">
    <property type="entry name" value="Prim-pol domain"/>
    <property type="match status" value="1"/>
</dbReference>
<dbReference type="Pfam" id="PF13481">
    <property type="entry name" value="AAA_25"/>
    <property type="match status" value="1"/>
</dbReference>
<evidence type="ECO:0000313" key="3">
    <source>
        <dbReference type="EMBL" id="DAE92347.1"/>
    </source>
</evidence>
<name>A0A8S5RSJ8_9CAUD</name>
<feature type="region of interest" description="Disordered" evidence="1">
    <location>
        <begin position="351"/>
        <end position="370"/>
    </location>
</feature>
<dbReference type="InterPro" id="IPR015330">
    <property type="entry name" value="DNA_primase/pol_bifunc_N"/>
</dbReference>
<dbReference type="Gene3D" id="3.40.50.300">
    <property type="entry name" value="P-loop containing nucleotide triphosphate hydrolases"/>
    <property type="match status" value="1"/>
</dbReference>
<dbReference type="InterPro" id="IPR027417">
    <property type="entry name" value="P-loop_NTPase"/>
</dbReference>
<accession>A0A8S5RSJ8</accession>
<organism evidence="3">
    <name type="scientific">Siphoviridae sp. ctZF426</name>
    <dbReference type="NCBI Taxonomy" id="2827580"/>
    <lineage>
        <taxon>Viruses</taxon>
        <taxon>Duplodnaviria</taxon>
        <taxon>Heunggongvirae</taxon>
        <taxon>Uroviricota</taxon>
        <taxon>Caudoviricetes</taxon>
    </lineage>
</organism>
<reference evidence="3" key="1">
    <citation type="journal article" date="2021" name="Proc. Natl. Acad. Sci. U.S.A.">
        <title>A Catalog of Tens of Thousands of Viruses from Human Metagenomes Reveals Hidden Associations with Chronic Diseases.</title>
        <authorList>
            <person name="Tisza M.J."/>
            <person name="Buck C.B."/>
        </authorList>
    </citation>
    <scope>NUCLEOTIDE SEQUENCE</scope>
    <source>
        <strain evidence="3">CtZF426</strain>
    </source>
</reference>
<evidence type="ECO:0000259" key="2">
    <source>
        <dbReference type="Pfam" id="PF09250"/>
    </source>
</evidence>
<sequence>MPVPSSPVVDAAVAAYERGYTPLPVLTSAKRPAVSLWQKLRWPAPPSPDGAREVRAKFEEYASGGAANAGISLGEPSGGLVDVDIDHPTAARLRSYFLPPTPAKHGRAGNPNSHYWYMVEEGTLPGTRRFKIPDSRDPNLSTVSVELRSTGSQTVIPPSSHPGGDVYKWVDEPWGGVEGPAVVDGRVLTVQVALLALGAVLADRWPGRGSRHDAYLALAGGLLRYGDGVHPFWERNAPVLIRALAQVTRDEDGPGVRVSESVGSTVRRLREGGAIQGFPALGVLIGEPHAEMARRLAEEVESAAGFRPDVPAVLVSGAAGGAAGGAGEATVAPAGGGGVPGVSDARVDADAGADADADGSGGGDGVRDPLEDRRATWEPVDLEPYLAGQIRPAVPGVLARDDGRCLMYSGRVNMLYGSSESAKSWIALWVSIQEMTRSGRVMYLDFEDEPVQTLSRLRLMGAVDDDLRKQFAYVHPEEPLAPMQRNRWGGASPTDTGNLNQVVFDQALEALDPSLIVADGMTSLYGLHGLDANDAVSTDVITSWLKRLTRNGRSTVVVIDHMAKSGEKGTMPLGSQHKVAMVQGTLLQVWPVRQPMPGAVGEVELVVLKDRPGAVRAASAAGRGSGKAQVAGVVTIDSSVAGRTVLSVAAPRSVAGGGCVEVDLSGSRAAERAQEDARWEDAVVRVFGGAVGRLLTRREVLGDPLCLGGPRQAERALERLVERGVLCRSGRTRGVRYELVGGTAESV</sequence>
<protein>
    <submittedName>
        <fullName evidence="3">Bifunctional DNA primase/polymerase</fullName>
    </submittedName>
</protein>